<dbReference type="PANTHER" id="PTHR30471:SF3">
    <property type="entry name" value="UPF0758 PROTEIN YEES-RELATED"/>
    <property type="match status" value="1"/>
</dbReference>
<evidence type="ECO:0000313" key="7">
    <source>
        <dbReference type="EMBL" id="MCM2374696.1"/>
    </source>
</evidence>
<reference evidence="7 8" key="1">
    <citation type="journal article" date="2022" name="Syst. Appl. Microbiol.">
        <title>Rhodopirellula aestuarii sp. nov., a novel member of the genus Rhodopirellula isolated from brackish sediments collected in the Tagus River estuary, Portugal.</title>
        <authorList>
            <person name="Vitorino I.R."/>
            <person name="Klimek D."/>
            <person name="Calusinska M."/>
            <person name="Lobo-da-Cunha A."/>
            <person name="Vasconcelos V."/>
            <person name="Lage O.M."/>
        </authorList>
    </citation>
    <scope>NUCLEOTIDE SEQUENCE [LARGE SCALE GENOMIC DNA]</scope>
    <source>
        <strain evidence="7 8">ICT_H3.1</strain>
    </source>
</reference>
<dbReference type="Gene3D" id="3.40.140.10">
    <property type="entry name" value="Cytidine Deaminase, domain 2"/>
    <property type="match status" value="1"/>
</dbReference>
<evidence type="ECO:0000256" key="3">
    <source>
        <dbReference type="ARBA" id="ARBA00022801"/>
    </source>
</evidence>
<dbReference type="EMBL" id="JAMQBK010000096">
    <property type="protein sequence ID" value="MCM2374696.1"/>
    <property type="molecule type" value="Genomic_DNA"/>
</dbReference>
<keyword evidence="2" id="KW-0479">Metal-binding</keyword>
<dbReference type="CDD" id="cd08071">
    <property type="entry name" value="MPN_DUF2466"/>
    <property type="match status" value="1"/>
</dbReference>
<dbReference type="InterPro" id="IPR020891">
    <property type="entry name" value="UPF0758_CS"/>
</dbReference>
<evidence type="ECO:0000256" key="5">
    <source>
        <dbReference type="ARBA" id="ARBA00023049"/>
    </source>
</evidence>
<dbReference type="Pfam" id="PF04002">
    <property type="entry name" value="RadC"/>
    <property type="match status" value="1"/>
</dbReference>
<dbReference type="PROSITE" id="PS01302">
    <property type="entry name" value="UPF0758"/>
    <property type="match status" value="1"/>
</dbReference>
<evidence type="ECO:0000313" key="8">
    <source>
        <dbReference type="Proteomes" id="UP001202961"/>
    </source>
</evidence>
<proteinExistence type="predicted"/>
<name>A0ABT0UEN3_9BACT</name>
<dbReference type="RefSeq" id="WP_250932730.1">
    <property type="nucleotide sequence ID" value="NZ_JAMQBK010000096.1"/>
</dbReference>
<dbReference type="InterPro" id="IPR025657">
    <property type="entry name" value="RadC_JAB"/>
</dbReference>
<dbReference type="PANTHER" id="PTHR30471">
    <property type="entry name" value="DNA REPAIR PROTEIN RADC"/>
    <property type="match status" value="1"/>
</dbReference>
<evidence type="ECO:0000256" key="1">
    <source>
        <dbReference type="ARBA" id="ARBA00022670"/>
    </source>
</evidence>
<dbReference type="Proteomes" id="UP001202961">
    <property type="component" value="Unassembled WGS sequence"/>
</dbReference>
<protein>
    <recommendedName>
        <fullName evidence="6">MPN domain-containing protein</fullName>
    </recommendedName>
</protein>
<evidence type="ECO:0000259" key="6">
    <source>
        <dbReference type="PROSITE" id="PS50249"/>
    </source>
</evidence>
<comment type="caution">
    <text evidence="7">The sequence shown here is derived from an EMBL/GenBank/DDBJ whole genome shotgun (WGS) entry which is preliminary data.</text>
</comment>
<keyword evidence="4" id="KW-0862">Zinc</keyword>
<sequence>MPKRPVPYTEQSVEDLLAVLLRSERMVSQVANQRIDSLIHATRHELGITKVAYARLMAGIELGRRVEEARSQYDKPSCLNSSAAAIDFCRVHFARTICDALQEEFHIVTLNTKLHFIDSHLITIGTLDASLVHPREVFRPAIKDAASSVVLAHNHPSGDATPSREDYAVTDRLQQVGETLGITVVDHIVMARGGCISINEQRNR</sequence>
<gene>
    <name evidence="7" type="ORF">NB063_29080</name>
</gene>
<keyword evidence="5" id="KW-0482">Metalloprotease</keyword>
<keyword evidence="8" id="KW-1185">Reference proteome</keyword>
<feature type="domain" description="MPN" evidence="6">
    <location>
        <begin position="79"/>
        <end position="204"/>
    </location>
</feature>
<dbReference type="PROSITE" id="PS50249">
    <property type="entry name" value="MPN"/>
    <property type="match status" value="1"/>
</dbReference>
<evidence type="ECO:0000256" key="4">
    <source>
        <dbReference type="ARBA" id="ARBA00022833"/>
    </source>
</evidence>
<keyword evidence="3" id="KW-0378">Hydrolase</keyword>
<dbReference type="InterPro" id="IPR037518">
    <property type="entry name" value="MPN"/>
</dbReference>
<keyword evidence="1" id="KW-0645">Protease</keyword>
<organism evidence="7 8">
    <name type="scientific">Aporhodopirellula aestuarii</name>
    <dbReference type="NCBI Taxonomy" id="2950107"/>
    <lineage>
        <taxon>Bacteria</taxon>
        <taxon>Pseudomonadati</taxon>
        <taxon>Planctomycetota</taxon>
        <taxon>Planctomycetia</taxon>
        <taxon>Pirellulales</taxon>
        <taxon>Pirellulaceae</taxon>
        <taxon>Aporhodopirellula</taxon>
    </lineage>
</organism>
<evidence type="ECO:0000256" key="2">
    <source>
        <dbReference type="ARBA" id="ARBA00022723"/>
    </source>
</evidence>
<accession>A0ABT0UEN3</accession>
<dbReference type="InterPro" id="IPR001405">
    <property type="entry name" value="UPF0758"/>
</dbReference>